<protein>
    <recommendedName>
        <fullName evidence="3">HEAT repeat</fullName>
    </recommendedName>
</protein>
<dbReference type="Proteomes" id="UP000556436">
    <property type="component" value="Unassembled WGS sequence"/>
</dbReference>
<dbReference type="InterPro" id="IPR011989">
    <property type="entry name" value="ARM-like"/>
</dbReference>
<dbReference type="RefSeq" id="WP_184738190.1">
    <property type="nucleotide sequence ID" value="NZ_JACHJG010000014.1"/>
</dbReference>
<keyword evidence="2" id="KW-1185">Reference proteome</keyword>
<dbReference type="AlphaFoldDB" id="A0A7W7LHE7"/>
<accession>A0A7W7LHE7</accession>
<dbReference type="Gene3D" id="1.25.10.10">
    <property type="entry name" value="Leucine-rich Repeat Variant"/>
    <property type="match status" value="1"/>
</dbReference>
<dbReference type="SUPFAM" id="SSF48371">
    <property type="entry name" value="ARM repeat"/>
    <property type="match status" value="1"/>
</dbReference>
<gene>
    <name evidence="1" type="ORF">FHS38_005682</name>
</gene>
<organism evidence="1 2">
    <name type="scientific">Streptomyces netropsis</name>
    <name type="common">Streptoverticillium netropsis</name>
    <dbReference type="NCBI Taxonomy" id="55404"/>
    <lineage>
        <taxon>Bacteria</taxon>
        <taxon>Bacillati</taxon>
        <taxon>Actinomycetota</taxon>
        <taxon>Actinomycetes</taxon>
        <taxon>Kitasatosporales</taxon>
        <taxon>Streptomycetaceae</taxon>
        <taxon>Streptomyces</taxon>
    </lineage>
</organism>
<dbReference type="InterPro" id="IPR016024">
    <property type="entry name" value="ARM-type_fold"/>
</dbReference>
<evidence type="ECO:0008006" key="3">
    <source>
        <dbReference type="Google" id="ProtNLM"/>
    </source>
</evidence>
<comment type="caution">
    <text evidence="1">The sequence shown here is derived from an EMBL/GenBank/DDBJ whole genome shotgun (WGS) entry which is preliminary data.</text>
</comment>
<evidence type="ECO:0000313" key="2">
    <source>
        <dbReference type="Proteomes" id="UP000556436"/>
    </source>
</evidence>
<proteinExistence type="predicted"/>
<sequence>MNKHDEPARKAVDAVRRGSAASLETLLDAGDAEHWIALDLGIRRRSWYWSDTLPSMAWVRAGEPPANEPSLAVALCHPDGRIRQAALVSGAAVPALLPLVAVRCADWVVPVRAQARELLRAALAEADPTTLATVTAVVLRTARRRHGEYAQELVVETLRQADDELTDALLGSRDRATRRLAHRIAIGRDRFSPARLARLAATDDDVVVQDMCADAALARVGDGRHDEVLRLLLGSRHSRVRAAGVTALGRTGRAEEATAFLVDRSGIVRACARWVLRRNGQDPLPHYRKACAGPAAAVSPGAVAGLGECGTRADADLLRPLLAHPSGPVRARAVGGLRTLGAAEPTWLRPLLDDPSASVVREVSVALVPYAAELPEAWLWERLAVDRPRHARTAAYRLLSGHRSTVRLRCHLSLLDDPEPGLRGRARAAVPRWDPADAASVYAALSTGERTHLDTLIDRAEPVLGGRVVDLLRWYLRAGRGTHGAQPAVVRQDLAAPPR</sequence>
<evidence type="ECO:0000313" key="1">
    <source>
        <dbReference type="EMBL" id="MBB4889606.1"/>
    </source>
</evidence>
<dbReference type="EMBL" id="JACHJG010000014">
    <property type="protein sequence ID" value="MBB4889606.1"/>
    <property type="molecule type" value="Genomic_DNA"/>
</dbReference>
<reference evidence="1 2" key="1">
    <citation type="submission" date="2020-08" db="EMBL/GenBank/DDBJ databases">
        <title>Genomic Encyclopedia of Type Strains, Phase III (KMG-III): the genomes of soil and plant-associated and newly described type strains.</title>
        <authorList>
            <person name="Whitman W."/>
        </authorList>
    </citation>
    <scope>NUCLEOTIDE SEQUENCE [LARGE SCALE GENOMIC DNA]</scope>
    <source>
        <strain evidence="1 2">CECT 3265</strain>
    </source>
</reference>
<name>A0A7W7LHE7_STRNE</name>